<evidence type="ECO:0000256" key="6">
    <source>
        <dbReference type="SAM" id="MobiDB-lite"/>
    </source>
</evidence>
<evidence type="ECO:0000313" key="7">
    <source>
        <dbReference type="EMBL" id="MFD2097505.1"/>
    </source>
</evidence>
<comment type="subcellular location">
    <subcellularLocation>
        <location evidence="5">Cytoplasm</location>
    </subcellularLocation>
    <text evidence="5">Associates with late stage pre-50S ribosomal subunits.</text>
</comment>
<dbReference type="InterPro" id="IPR023153">
    <property type="entry name" value="DarP_sf"/>
</dbReference>
<organism evidence="7 8">
    <name type="scientific">Corallincola platygyrae</name>
    <dbReference type="NCBI Taxonomy" id="1193278"/>
    <lineage>
        <taxon>Bacteria</taxon>
        <taxon>Pseudomonadati</taxon>
        <taxon>Pseudomonadota</taxon>
        <taxon>Gammaproteobacteria</taxon>
        <taxon>Alteromonadales</taxon>
        <taxon>Psychromonadaceae</taxon>
        <taxon>Corallincola</taxon>
    </lineage>
</organism>
<dbReference type="CDD" id="cd16331">
    <property type="entry name" value="YjgA-like"/>
    <property type="match status" value="1"/>
</dbReference>
<keyword evidence="2 5" id="KW-0690">Ribosome biogenesis</keyword>
<comment type="caution">
    <text evidence="7">The sequence shown here is derived from an EMBL/GenBank/DDBJ whole genome shotgun (WGS) entry which is preliminary data.</text>
</comment>
<accession>A0ABW4XQY9</accession>
<evidence type="ECO:0000256" key="1">
    <source>
        <dbReference type="ARBA" id="ARBA00022490"/>
    </source>
</evidence>
<gene>
    <name evidence="7" type="primary">yjgA</name>
    <name evidence="5" type="synonym">darP</name>
    <name evidence="7" type="ORF">ACFSJ3_16045</name>
</gene>
<dbReference type="PANTHER" id="PTHR38101:SF1">
    <property type="entry name" value="UPF0307 PROTEIN YJGA"/>
    <property type="match status" value="1"/>
</dbReference>
<keyword evidence="3 5" id="KW-0699">rRNA-binding</keyword>
<keyword evidence="8" id="KW-1185">Reference proteome</keyword>
<reference evidence="8" key="1">
    <citation type="journal article" date="2019" name="Int. J. Syst. Evol. Microbiol.">
        <title>The Global Catalogue of Microorganisms (GCM) 10K type strain sequencing project: providing services to taxonomists for standard genome sequencing and annotation.</title>
        <authorList>
            <consortium name="The Broad Institute Genomics Platform"/>
            <consortium name="The Broad Institute Genome Sequencing Center for Infectious Disease"/>
            <person name="Wu L."/>
            <person name="Ma J."/>
        </authorList>
    </citation>
    <scope>NUCLEOTIDE SEQUENCE [LARGE SCALE GENOMIC DNA]</scope>
    <source>
        <strain evidence="8">CGMCC 1.10992</strain>
    </source>
</reference>
<evidence type="ECO:0000256" key="4">
    <source>
        <dbReference type="ARBA" id="ARBA00022884"/>
    </source>
</evidence>
<keyword evidence="1 5" id="KW-0963">Cytoplasm</keyword>
<name>A0ABW4XQY9_9GAMM</name>
<evidence type="ECO:0000256" key="5">
    <source>
        <dbReference type="HAMAP-Rule" id="MF_00765"/>
    </source>
</evidence>
<feature type="region of interest" description="Disordered" evidence="6">
    <location>
        <begin position="134"/>
        <end position="160"/>
    </location>
</feature>
<evidence type="ECO:0000313" key="8">
    <source>
        <dbReference type="Proteomes" id="UP001597380"/>
    </source>
</evidence>
<keyword evidence="4 5" id="KW-0694">RNA-binding</keyword>
<dbReference type="HAMAP" id="MF_00765">
    <property type="entry name" value="DarP"/>
    <property type="match status" value="1"/>
</dbReference>
<sequence>MSHNDDHNQSETEWVSKTQLKREVEALQKLGEQLTKLKPSELAKMPLGDSLREAVELAIRIRSKREGYRRQLQLIGKLMRHADGEAIKNALDGVNSHHQQANVHFHHLEKWRDKLLAGDDDTINAWLSEHPTGDRQKLRQLVRQSKKEQQQNKPPKAARELFRYLRETVGEDEQ</sequence>
<dbReference type="InterPro" id="IPR006839">
    <property type="entry name" value="DarP"/>
</dbReference>
<dbReference type="Proteomes" id="UP001597380">
    <property type="component" value="Unassembled WGS sequence"/>
</dbReference>
<comment type="function">
    <text evidence="5">Member of a network of 50S ribosomal subunit biogenesis factors which assembles along the 30S-50S interface, preventing incorrect 23S rRNA structures from forming. Promotes peptidyl transferase center (PTC) maturation.</text>
</comment>
<comment type="similarity">
    <text evidence="5">Belongs to the DarP family.</text>
</comment>
<dbReference type="Pfam" id="PF04751">
    <property type="entry name" value="DarP"/>
    <property type="match status" value="1"/>
</dbReference>
<dbReference type="PANTHER" id="PTHR38101">
    <property type="entry name" value="UPF0307 PROTEIN YJGA"/>
    <property type="match status" value="1"/>
</dbReference>
<dbReference type="SUPFAM" id="SSF158710">
    <property type="entry name" value="PSPTO4464-like"/>
    <property type="match status" value="1"/>
</dbReference>
<dbReference type="RefSeq" id="WP_345341562.1">
    <property type="nucleotide sequence ID" value="NZ_BAABLI010000029.1"/>
</dbReference>
<proteinExistence type="inferred from homology"/>
<evidence type="ECO:0000256" key="3">
    <source>
        <dbReference type="ARBA" id="ARBA00022730"/>
    </source>
</evidence>
<evidence type="ECO:0000256" key="2">
    <source>
        <dbReference type="ARBA" id="ARBA00022517"/>
    </source>
</evidence>
<protein>
    <recommendedName>
        <fullName evidence="5">Dual-action ribosomal maturation protein DarP</fullName>
    </recommendedName>
    <alternativeName>
        <fullName evidence="5">Large ribosomal subunit assembly factor DarP</fullName>
    </alternativeName>
</protein>
<dbReference type="NCBIfam" id="NF003593">
    <property type="entry name" value="PRK05255.1-1"/>
    <property type="match status" value="1"/>
</dbReference>
<dbReference type="EMBL" id="JBHUHT010000025">
    <property type="protein sequence ID" value="MFD2097505.1"/>
    <property type="molecule type" value="Genomic_DNA"/>
</dbReference>
<dbReference type="Gene3D" id="1.10.60.30">
    <property type="entry name" value="PSPTO4464-like domains"/>
    <property type="match status" value="2"/>
</dbReference>
<dbReference type="PIRSF" id="PIRSF016183">
    <property type="entry name" value="UCP016183"/>
    <property type="match status" value="1"/>
</dbReference>